<dbReference type="InterPro" id="IPR032675">
    <property type="entry name" value="LRR_dom_sf"/>
</dbReference>
<dbReference type="InterPro" id="IPR006615">
    <property type="entry name" value="Pept_C19_DUSP"/>
</dbReference>
<accession>A0A8J6B3G2</accession>
<dbReference type="PANTHER" id="PTHR24111">
    <property type="entry name" value="LEUCINE-RICH REPEAT-CONTAINING PROTEIN 34"/>
    <property type="match status" value="1"/>
</dbReference>
<feature type="region of interest" description="Disordered" evidence="2">
    <location>
        <begin position="145"/>
        <end position="174"/>
    </location>
</feature>
<organism evidence="4 5">
    <name type="scientific">Carpediemonas membranifera</name>
    <dbReference type="NCBI Taxonomy" id="201153"/>
    <lineage>
        <taxon>Eukaryota</taxon>
        <taxon>Metamonada</taxon>
        <taxon>Carpediemonas-like organisms</taxon>
        <taxon>Carpediemonas</taxon>
    </lineage>
</organism>
<dbReference type="GO" id="GO:0004843">
    <property type="term" value="F:cysteine-type deubiquitinase activity"/>
    <property type="evidence" value="ECO:0007669"/>
    <property type="project" value="InterPro"/>
</dbReference>
<dbReference type="SMART" id="SM00695">
    <property type="entry name" value="DUSP"/>
    <property type="match status" value="1"/>
</dbReference>
<dbReference type="InterPro" id="IPR052201">
    <property type="entry name" value="LRR-containing_regulator"/>
</dbReference>
<evidence type="ECO:0000313" key="5">
    <source>
        <dbReference type="Proteomes" id="UP000717585"/>
    </source>
</evidence>
<evidence type="ECO:0000256" key="2">
    <source>
        <dbReference type="SAM" id="MobiDB-lite"/>
    </source>
</evidence>
<dbReference type="PANTHER" id="PTHR24111:SF0">
    <property type="entry name" value="LEUCINE-RICH REPEAT-CONTAINING PROTEIN"/>
    <property type="match status" value="1"/>
</dbReference>
<sequence>MKAKDGLGSSLRNVMKDTVHFPSLSGRALDICMRFSAHYVEHGAPPPDPFFGTCKNDFLLDIALASSFLQNLPLISAVGTALSSRRLAAEDIEMLPDDVFYEMVLTAPFPTIVRDMVPFLTEERACMVCQARWVLPPSLEHQAHSVHHVSQRPTPTLLSPLDSESSTPLAPGDFRSVDVIRDSPASEDGYKPACVSLKSTMPLVSPYCESRTISRPMSDVVTAKSLLGSEPNCMMVRPPTRPKVFPYTDRGGSNRRFWRSLLYQLMLQHELTAAADQGRLKACITTARGVGEFISNLAVRNDNPVVVSAASALAVWTLALSTLDVSRANLGPTGALALTEALKGNTTVTRLNIGNNKLRAEGAGYLGDMLAANATLRTLHAEHNAMGPHGAVDLAHGLVSNTTLTKLAVGYNQFQARGVTALANALTSNTALVVLDAANNYSGDEGAQAMARLVETNRTLQVIRMWDSSVSVQGGLTILEAVTANTSLTEVGLGMDSLDSVDRATLIRHCDRNRRRLQQAGKALVSPGSPDTFGARRIYERDLLYGSDTVFSDTWYLIDERWLALWREFVARDSKADPPGPISNDTLLRDNAPRPGLRKLFDYRGVHPRVWSHFHRIYGGGPVIRRSKIDIYCEDSGIGLKDVETDTDTSGTWPNAVSDSDGSDSDGFSSGVA</sequence>
<dbReference type="Gene3D" id="3.80.10.10">
    <property type="entry name" value="Ribonuclease Inhibitor"/>
    <property type="match status" value="2"/>
</dbReference>
<evidence type="ECO:0000313" key="4">
    <source>
        <dbReference type="EMBL" id="KAG9394908.1"/>
    </source>
</evidence>
<gene>
    <name evidence="4" type="ORF">J8273_0115</name>
</gene>
<feature type="compositionally biased region" description="Polar residues" evidence="2">
    <location>
        <begin position="648"/>
        <end position="657"/>
    </location>
</feature>
<dbReference type="Gene3D" id="3.30.2230.10">
    <property type="entry name" value="DUSP-like"/>
    <property type="match status" value="1"/>
</dbReference>
<dbReference type="InterPro" id="IPR035927">
    <property type="entry name" value="DUSP-like_sf"/>
</dbReference>
<dbReference type="EMBL" id="JAHDYR010000012">
    <property type="protein sequence ID" value="KAG9394908.1"/>
    <property type="molecule type" value="Genomic_DNA"/>
</dbReference>
<dbReference type="PROSITE" id="PS51283">
    <property type="entry name" value="DUSP"/>
    <property type="match status" value="1"/>
</dbReference>
<protein>
    <submittedName>
        <fullName evidence="4">DUSP domain</fullName>
    </submittedName>
</protein>
<name>A0A8J6B3G2_9EUKA</name>
<dbReference type="SUPFAM" id="SSF143791">
    <property type="entry name" value="DUSP-like"/>
    <property type="match status" value="1"/>
</dbReference>
<dbReference type="Pfam" id="PF13516">
    <property type="entry name" value="LRR_6"/>
    <property type="match status" value="2"/>
</dbReference>
<dbReference type="AlphaFoldDB" id="A0A8J6B3G2"/>
<comment type="caution">
    <text evidence="4">The sequence shown here is derived from an EMBL/GenBank/DDBJ whole genome shotgun (WGS) entry which is preliminary data.</text>
</comment>
<feature type="region of interest" description="Disordered" evidence="2">
    <location>
        <begin position="643"/>
        <end position="673"/>
    </location>
</feature>
<feature type="domain" description="DUSP" evidence="3">
    <location>
        <begin position="531"/>
        <end position="629"/>
    </location>
</feature>
<keyword evidence="1" id="KW-0677">Repeat</keyword>
<dbReference type="OrthoDB" id="120976at2759"/>
<dbReference type="SMART" id="SM00368">
    <property type="entry name" value="LRR_RI"/>
    <property type="match status" value="6"/>
</dbReference>
<keyword evidence="5" id="KW-1185">Reference proteome</keyword>
<reference evidence="4" key="1">
    <citation type="submission" date="2021-05" db="EMBL/GenBank/DDBJ databases">
        <title>A free-living protist that lacks canonical eukaryotic 1 DNA replication and segregation systems.</title>
        <authorList>
            <person name="Salas-Leiva D.E."/>
            <person name="Tromer E.C."/>
            <person name="Curtis B.A."/>
            <person name="Jerlstrom-Hultqvist J."/>
            <person name="Kolisko M."/>
            <person name="Yi Z."/>
            <person name="Salas-Leiva J.S."/>
            <person name="Gallot-Lavallee L."/>
            <person name="Kops G.J.P.L."/>
            <person name="Archibald J.M."/>
            <person name="Simpson A.G.B."/>
            <person name="Roger A.J."/>
        </authorList>
    </citation>
    <scope>NUCLEOTIDE SEQUENCE</scope>
    <source>
        <strain evidence="4">BICM</strain>
    </source>
</reference>
<dbReference type="SUPFAM" id="SSF52047">
    <property type="entry name" value="RNI-like"/>
    <property type="match status" value="1"/>
</dbReference>
<dbReference type="Pfam" id="PF06337">
    <property type="entry name" value="DUSP"/>
    <property type="match status" value="1"/>
</dbReference>
<dbReference type="InterPro" id="IPR001611">
    <property type="entry name" value="Leu-rich_rpt"/>
</dbReference>
<dbReference type="Proteomes" id="UP000717585">
    <property type="component" value="Unassembled WGS sequence"/>
</dbReference>
<feature type="compositionally biased region" description="Polar residues" evidence="2">
    <location>
        <begin position="151"/>
        <end position="168"/>
    </location>
</feature>
<proteinExistence type="predicted"/>
<evidence type="ECO:0000256" key="1">
    <source>
        <dbReference type="ARBA" id="ARBA00022737"/>
    </source>
</evidence>
<evidence type="ECO:0000259" key="3">
    <source>
        <dbReference type="PROSITE" id="PS51283"/>
    </source>
</evidence>